<sequence length="56" mass="6319">MRKLNSSKKQNYKLASQISCLSAILAPIFSELILLSEQRTVAVNIHFHKSFWEAGA</sequence>
<protein>
    <submittedName>
        <fullName evidence="1">Uncharacterized protein</fullName>
    </submittedName>
</protein>
<reference evidence="2" key="1">
    <citation type="submission" date="2018-06" db="EMBL/GenBank/DDBJ databases">
        <authorList>
            <person name="Cea G.-C."/>
            <person name="William W."/>
        </authorList>
    </citation>
    <scope>NUCLEOTIDE SEQUENCE [LARGE SCALE GENOMIC DNA]</scope>
    <source>
        <strain evidence="2">DB21MT-2</strain>
    </source>
</reference>
<name>A0A330M9W3_9GAMM</name>
<evidence type="ECO:0000313" key="1">
    <source>
        <dbReference type="EMBL" id="SQH78214.1"/>
    </source>
</evidence>
<dbReference type="AlphaFoldDB" id="A0A330M9W3"/>
<organism evidence="1 2">
    <name type="scientific">Shewanella benthica</name>
    <dbReference type="NCBI Taxonomy" id="43661"/>
    <lineage>
        <taxon>Bacteria</taxon>
        <taxon>Pseudomonadati</taxon>
        <taxon>Pseudomonadota</taxon>
        <taxon>Gammaproteobacteria</taxon>
        <taxon>Alteromonadales</taxon>
        <taxon>Shewanellaceae</taxon>
        <taxon>Shewanella</taxon>
    </lineage>
</organism>
<dbReference type="KEGG" id="sbk:SHEWBE_4254"/>
<proteinExistence type="predicted"/>
<dbReference type="Proteomes" id="UP000250123">
    <property type="component" value="Chromosome SHEWBE"/>
</dbReference>
<dbReference type="EMBL" id="LS483452">
    <property type="protein sequence ID" value="SQH78214.1"/>
    <property type="molecule type" value="Genomic_DNA"/>
</dbReference>
<accession>A0A330M9W3</accession>
<gene>
    <name evidence="1" type="ORF">SHEWBE_4254</name>
</gene>
<evidence type="ECO:0000313" key="2">
    <source>
        <dbReference type="Proteomes" id="UP000250123"/>
    </source>
</evidence>